<feature type="domain" description="DUF1990" evidence="1">
    <location>
        <begin position="7"/>
        <end position="162"/>
    </location>
</feature>
<evidence type="ECO:0000259" key="1">
    <source>
        <dbReference type="Pfam" id="PF09348"/>
    </source>
</evidence>
<dbReference type="InterPro" id="IPR018960">
    <property type="entry name" value="DUF1990"/>
</dbReference>
<dbReference type="OrthoDB" id="120660at2"/>
<accession>A0A2W2DLK0</accession>
<comment type="caution">
    <text evidence="2">The sequence shown here is derived from an EMBL/GenBank/DDBJ whole genome shotgun (WGS) entry which is preliminary data.</text>
</comment>
<evidence type="ECO:0000313" key="2">
    <source>
        <dbReference type="EMBL" id="PZG00608.1"/>
    </source>
</evidence>
<dbReference type="PIRSF" id="PIRSF010260">
    <property type="entry name" value="UCP010260"/>
    <property type="match status" value="1"/>
</dbReference>
<dbReference type="EMBL" id="POUB01000042">
    <property type="protein sequence ID" value="PZG00608.1"/>
    <property type="molecule type" value="Genomic_DNA"/>
</dbReference>
<keyword evidence="3" id="KW-1185">Reference proteome</keyword>
<dbReference type="Proteomes" id="UP000248749">
    <property type="component" value="Unassembled WGS sequence"/>
</dbReference>
<evidence type="ECO:0000313" key="3">
    <source>
        <dbReference type="Proteomes" id="UP000248749"/>
    </source>
</evidence>
<reference evidence="2 3" key="1">
    <citation type="submission" date="2018-01" db="EMBL/GenBank/DDBJ databases">
        <title>Draft genome sequence of Salinispora sp. 13K206.</title>
        <authorList>
            <person name="Sahin N."/>
            <person name="Saygin H."/>
            <person name="Ay H."/>
        </authorList>
    </citation>
    <scope>NUCLEOTIDE SEQUENCE [LARGE SCALE GENOMIC DNA]</scope>
    <source>
        <strain evidence="2 3">13K206</strain>
    </source>
</reference>
<dbReference type="PANTHER" id="PTHR34202">
    <property type="entry name" value="UPF0548 PROTEIN"/>
    <property type="match status" value="1"/>
</dbReference>
<name>A0A2W2DLK0_9ACTN</name>
<dbReference type="Pfam" id="PF09348">
    <property type="entry name" value="DUF1990"/>
    <property type="match status" value="1"/>
</dbReference>
<sequence>MAATEVTYRDVGATRGGPLPTGYGHVHRDVSVGTGRAAFKRAVDGLFCWQMHRVAGLAVASSDAKATPGAVVILRAGWGPAQLTIPCRVVYTVEEADRRGFAYGTLPGHPEQGEEAFMVVMIGTGDVRIRIRAFSRPASLLARAGGPLTRMAQEYVTDRYVDAIRHLTQHRSDPRRADRRDPG</sequence>
<dbReference type="AlphaFoldDB" id="A0A2W2DLK0"/>
<organism evidence="2 3">
    <name type="scientific">Micromonospora deserti</name>
    <dbReference type="NCBI Taxonomy" id="2070366"/>
    <lineage>
        <taxon>Bacteria</taxon>
        <taxon>Bacillati</taxon>
        <taxon>Actinomycetota</taxon>
        <taxon>Actinomycetes</taxon>
        <taxon>Micromonosporales</taxon>
        <taxon>Micromonosporaceae</taxon>
        <taxon>Micromonospora</taxon>
    </lineage>
</organism>
<dbReference type="PANTHER" id="PTHR34202:SF1">
    <property type="entry name" value="UPF0548 PROTEIN"/>
    <property type="match status" value="1"/>
</dbReference>
<gene>
    <name evidence="2" type="ORF">C1I99_09360</name>
</gene>
<dbReference type="InterPro" id="IPR014457">
    <property type="entry name" value="UCP010260"/>
</dbReference>
<protein>
    <submittedName>
        <fullName evidence="2">DUF1990 domain-containing protein</fullName>
    </submittedName>
</protein>
<proteinExistence type="predicted"/>